<dbReference type="InterPro" id="IPR029753">
    <property type="entry name" value="D-isomer_DH_CS"/>
</dbReference>
<evidence type="ECO:0000313" key="7">
    <source>
        <dbReference type="EMBL" id="SMD34329.1"/>
    </source>
</evidence>
<keyword evidence="3" id="KW-0520">NAD</keyword>
<keyword evidence="2 4" id="KW-0560">Oxidoreductase</keyword>
<protein>
    <submittedName>
        <fullName evidence="7">D-3-phosphoglycerate dehydrogenase</fullName>
    </submittedName>
</protein>
<name>A0A1W2GCC2_REIFA</name>
<dbReference type="CDD" id="cd12172">
    <property type="entry name" value="PGDH_like_2"/>
    <property type="match status" value="1"/>
</dbReference>
<dbReference type="STRING" id="692418.SAMN04488029_1954"/>
<evidence type="ECO:0000259" key="5">
    <source>
        <dbReference type="Pfam" id="PF00389"/>
    </source>
</evidence>
<organism evidence="7 8">
    <name type="scientific">Reichenbachiella faecimaris</name>
    <dbReference type="NCBI Taxonomy" id="692418"/>
    <lineage>
        <taxon>Bacteria</taxon>
        <taxon>Pseudomonadati</taxon>
        <taxon>Bacteroidota</taxon>
        <taxon>Cytophagia</taxon>
        <taxon>Cytophagales</taxon>
        <taxon>Reichenbachiellaceae</taxon>
        <taxon>Reichenbachiella</taxon>
    </lineage>
</organism>
<dbReference type="GO" id="GO:0006564">
    <property type="term" value="P:L-serine biosynthetic process"/>
    <property type="evidence" value="ECO:0007669"/>
    <property type="project" value="UniProtKB-ARBA"/>
</dbReference>
<dbReference type="PROSITE" id="PS00670">
    <property type="entry name" value="D_2_HYDROXYACID_DH_2"/>
    <property type="match status" value="1"/>
</dbReference>
<dbReference type="PANTHER" id="PTHR43761:SF1">
    <property type="entry name" value="D-ISOMER SPECIFIC 2-HYDROXYACID DEHYDROGENASE CATALYTIC DOMAIN-CONTAINING PROTEIN-RELATED"/>
    <property type="match status" value="1"/>
</dbReference>
<evidence type="ECO:0000313" key="8">
    <source>
        <dbReference type="Proteomes" id="UP000192472"/>
    </source>
</evidence>
<dbReference type="InterPro" id="IPR006140">
    <property type="entry name" value="D-isomer_DH_NAD-bd"/>
</dbReference>
<dbReference type="InterPro" id="IPR006139">
    <property type="entry name" value="D-isomer_2_OHA_DH_cat_dom"/>
</dbReference>
<dbReference type="AlphaFoldDB" id="A0A1W2GCC2"/>
<dbReference type="SUPFAM" id="SSF52283">
    <property type="entry name" value="Formate/glycerate dehydrogenase catalytic domain-like"/>
    <property type="match status" value="1"/>
</dbReference>
<dbReference type="Pfam" id="PF00389">
    <property type="entry name" value="2-Hacid_dh"/>
    <property type="match status" value="1"/>
</dbReference>
<evidence type="ECO:0000256" key="2">
    <source>
        <dbReference type="ARBA" id="ARBA00023002"/>
    </source>
</evidence>
<reference evidence="7 8" key="1">
    <citation type="submission" date="2017-04" db="EMBL/GenBank/DDBJ databases">
        <authorList>
            <person name="Afonso C.L."/>
            <person name="Miller P.J."/>
            <person name="Scott M.A."/>
            <person name="Spackman E."/>
            <person name="Goraichik I."/>
            <person name="Dimitrov K.M."/>
            <person name="Suarez D.L."/>
            <person name="Swayne D.E."/>
        </authorList>
    </citation>
    <scope>NUCLEOTIDE SEQUENCE [LARGE SCALE GENOMIC DNA]</scope>
    <source>
        <strain evidence="7 8">DSM 26133</strain>
    </source>
</reference>
<dbReference type="GO" id="GO:0004617">
    <property type="term" value="F:phosphoglycerate dehydrogenase activity"/>
    <property type="evidence" value="ECO:0007669"/>
    <property type="project" value="UniProtKB-ARBA"/>
</dbReference>
<dbReference type="PROSITE" id="PS00671">
    <property type="entry name" value="D_2_HYDROXYACID_DH_3"/>
    <property type="match status" value="1"/>
</dbReference>
<dbReference type="InterPro" id="IPR036291">
    <property type="entry name" value="NAD(P)-bd_dom_sf"/>
</dbReference>
<accession>A0A1W2GCC2</accession>
<evidence type="ECO:0000256" key="4">
    <source>
        <dbReference type="RuleBase" id="RU003719"/>
    </source>
</evidence>
<evidence type="ECO:0000256" key="3">
    <source>
        <dbReference type="ARBA" id="ARBA00023027"/>
    </source>
</evidence>
<feature type="domain" description="D-isomer specific 2-hydroxyacid dehydrogenase catalytic" evidence="5">
    <location>
        <begin position="25"/>
        <end position="317"/>
    </location>
</feature>
<dbReference type="Gene3D" id="3.40.50.720">
    <property type="entry name" value="NAD(P)-binding Rossmann-like Domain"/>
    <property type="match status" value="2"/>
</dbReference>
<evidence type="ECO:0000256" key="1">
    <source>
        <dbReference type="ARBA" id="ARBA00005854"/>
    </source>
</evidence>
<dbReference type="PANTHER" id="PTHR43761">
    <property type="entry name" value="D-ISOMER SPECIFIC 2-HYDROXYACID DEHYDROGENASE FAMILY PROTEIN (AFU_ORTHOLOGUE AFUA_1G13630)"/>
    <property type="match status" value="1"/>
</dbReference>
<dbReference type="FunFam" id="3.40.50.720:FF:000041">
    <property type="entry name" value="D-3-phosphoglycerate dehydrogenase"/>
    <property type="match status" value="1"/>
</dbReference>
<dbReference type="EMBL" id="FWYF01000002">
    <property type="protein sequence ID" value="SMD34329.1"/>
    <property type="molecule type" value="Genomic_DNA"/>
</dbReference>
<gene>
    <name evidence="7" type="ORF">SAMN04488029_1954</name>
</gene>
<dbReference type="Proteomes" id="UP000192472">
    <property type="component" value="Unassembled WGS sequence"/>
</dbReference>
<dbReference type="Pfam" id="PF02826">
    <property type="entry name" value="2-Hacid_dh_C"/>
    <property type="match status" value="1"/>
</dbReference>
<dbReference type="SUPFAM" id="SSF51735">
    <property type="entry name" value="NAD(P)-binding Rossmann-fold domains"/>
    <property type="match status" value="1"/>
</dbReference>
<proteinExistence type="inferred from homology"/>
<dbReference type="InterPro" id="IPR050418">
    <property type="entry name" value="D-iso_2-hydroxyacid_DH_PdxB"/>
</dbReference>
<evidence type="ECO:0000259" key="6">
    <source>
        <dbReference type="Pfam" id="PF02826"/>
    </source>
</evidence>
<keyword evidence="8" id="KW-1185">Reference proteome</keyword>
<dbReference type="GO" id="GO:0051287">
    <property type="term" value="F:NAD binding"/>
    <property type="evidence" value="ECO:0007669"/>
    <property type="project" value="InterPro"/>
</dbReference>
<feature type="domain" description="D-isomer specific 2-hydroxyacid dehydrogenase NAD-binding" evidence="6">
    <location>
        <begin position="122"/>
        <end position="294"/>
    </location>
</feature>
<sequence length="319" mass="35098">MKILDSSNMKGIKVAVTTVAFSKNEQLVNQLNQSGFESIKTNTAGKRFERDELIDYLSDCDAAIVGLDKIDDELLKMLPKLKVISKYGVGLDNIDLKSCESRDITVLHTQGVNRRSVSEMALGFMICLSRNLYTGSNELKLGLWNKNGGQQISGKTIGIIGVGNIGKDLIALLKPFNCTILVNDIIDQADYYAENNLEEVSKSELIRRSDIISIHTPLTEETMYLINKDRLAEMKPSAIVINTARGGIINQNDLKNALKNKLIAGAAIDAYETEPPEDSDLLAIPNLMNTPHIGGNAREAVIAMGHSAIDNLTKFYRKN</sequence>
<comment type="similarity">
    <text evidence="1 4">Belongs to the D-isomer specific 2-hydroxyacid dehydrogenase family.</text>
</comment>
<dbReference type="GO" id="GO:0047545">
    <property type="term" value="F:(S)-2-hydroxyglutarate dehydrogenase activity"/>
    <property type="evidence" value="ECO:0007669"/>
    <property type="project" value="UniProtKB-ARBA"/>
</dbReference>